<evidence type="ECO:0000313" key="1">
    <source>
        <dbReference type="EMBL" id="CAD6921983.1"/>
    </source>
</evidence>
<proteinExistence type="predicted"/>
<name>A0ABN7IS05_9BASI</name>
<dbReference type="Proteomes" id="UP000836402">
    <property type="component" value="Unassembled WGS sequence"/>
</dbReference>
<feature type="non-terminal residue" evidence="1">
    <location>
        <position position="1"/>
    </location>
</feature>
<protein>
    <submittedName>
        <fullName evidence="1">Uncharacterized protein</fullName>
    </submittedName>
</protein>
<sequence length="135" mass="14169">LPVPESSHPPPVEGRALSIFSNGGSLPPTLASNPNLTKGHIAAMAVIAALVYGGVRLVEHFDHDQSGTSPTNGRRAVATTTPAADTLRDPIRREAADYINAAKPIALNVEYHQVVGTEPEKNARALATEAMITEA</sequence>
<reference evidence="1" key="1">
    <citation type="submission" date="2020-10" db="EMBL/GenBank/DDBJ databases">
        <authorList>
            <person name="Sedaghatjoo S."/>
        </authorList>
    </citation>
    <scope>NUCLEOTIDE SEQUENCE</scope>
    <source>
        <strain evidence="1">AZH3</strain>
    </source>
</reference>
<comment type="caution">
    <text evidence="1">The sequence shown here is derived from an EMBL/GenBank/DDBJ whole genome shotgun (WGS) entry which is preliminary data.</text>
</comment>
<accession>A0ABN7IS05</accession>
<organism evidence="1 2">
    <name type="scientific">Tilletia caries</name>
    <name type="common">wheat bunt fungus</name>
    <dbReference type="NCBI Taxonomy" id="13290"/>
    <lineage>
        <taxon>Eukaryota</taxon>
        <taxon>Fungi</taxon>
        <taxon>Dikarya</taxon>
        <taxon>Basidiomycota</taxon>
        <taxon>Ustilaginomycotina</taxon>
        <taxon>Exobasidiomycetes</taxon>
        <taxon>Tilletiales</taxon>
        <taxon>Tilletiaceae</taxon>
        <taxon>Tilletia</taxon>
    </lineage>
</organism>
<keyword evidence="2" id="KW-1185">Reference proteome</keyword>
<evidence type="ECO:0000313" key="2">
    <source>
        <dbReference type="Proteomes" id="UP000836402"/>
    </source>
</evidence>
<gene>
    <name evidence="1" type="ORF">JKIAZH3_G2360</name>
</gene>
<dbReference type="EMBL" id="CAJHJG010002667">
    <property type="protein sequence ID" value="CAD6921983.1"/>
    <property type="molecule type" value="Genomic_DNA"/>
</dbReference>